<keyword evidence="3" id="KW-1185">Reference proteome</keyword>
<comment type="caution">
    <text evidence="2">The sequence shown here is derived from an EMBL/GenBank/DDBJ whole genome shotgun (WGS) entry which is preliminary data.</text>
</comment>
<dbReference type="InterPro" id="IPR036291">
    <property type="entry name" value="NAD(P)-bd_dom_sf"/>
</dbReference>
<dbReference type="InterPro" id="IPR001509">
    <property type="entry name" value="Epimerase_deHydtase"/>
</dbReference>
<dbReference type="AlphaFoldDB" id="A0A2T6AQW3"/>
<protein>
    <submittedName>
        <fullName evidence="2">Nucleoside-diphosphate-sugar epimerase</fullName>
    </submittedName>
</protein>
<accession>A0A2T6AQW3</accession>
<name>A0A2T6AQW3_9RHOB</name>
<evidence type="ECO:0000313" key="2">
    <source>
        <dbReference type="EMBL" id="PTX46215.1"/>
    </source>
</evidence>
<dbReference type="Gene3D" id="3.40.50.720">
    <property type="entry name" value="NAD(P)-binding Rossmann-like Domain"/>
    <property type="match status" value="1"/>
</dbReference>
<dbReference type="SUPFAM" id="SSF51735">
    <property type="entry name" value="NAD(P)-binding Rossmann-fold domains"/>
    <property type="match status" value="1"/>
</dbReference>
<dbReference type="Pfam" id="PF01370">
    <property type="entry name" value="Epimerase"/>
    <property type="match status" value="1"/>
</dbReference>
<sequence length="281" mass="28655">MICVSGASGRLGSILRATWARADVVWSRRLAGEGWLAWDMMTEPFPASGTDLRGGVMLCLAGVVPAPGAVLASNIQIALAACEAAQSVGARHVFLASSGAVYGPGGLKSVPFAETALPHPTSEYGAAKLAAEREVALWQARHPGIGVTHLRIGNVAGADAVLGRPLDVLRRIDPVPGSAGGPLRSYIGPQGFARVLSGLCDLALSGGNIPPILNIAAPGAVAMGDLLTAAGADWETGPANAAVIPAMVLATGQLERLLPGVAGSGSVDDLVADWRIWRERA</sequence>
<dbReference type="RefSeq" id="WP_108130384.1">
    <property type="nucleotide sequence ID" value="NZ_QBKP01000018.1"/>
</dbReference>
<dbReference type="Proteomes" id="UP000244224">
    <property type="component" value="Unassembled WGS sequence"/>
</dbReference>
<proteinExistence type="predicted"/>
<dbReference type="EMBL" id="QBKP01000018">
    <property type="protein sequence ID" value="PTX46215.1"/>
    <property type="molecule type" value="Genomic_DNA"/>
</dbReference>
<evidence type="ECO:0000259" key="1">
    <source>
        <dbReference type="Pfam" id="PF01370"/>
    </source>
</evidence>
<evidence type="ECO:0000313" key="3">
    <source>
        <dbReference type="Proteomes" id="UP000244224"/>
    </source>
</evidence>
<dbReference type="OrthoDB" id="7687386at2"/>
<gene>
    <name evidence="2" type="ORF">C8N34_11888</name>
</gene>
<reference evidence="2 3" key="1">
    <citation type="submission" date="2018-04" db="EMBL/GenBank/DDBJ databases">
        <title>Genomic Encyclopedia of Archaeal and Bacterial Type Strains, Phase II (KMG-II): from individual species to whole genera.</title>
        <authorList>
            <person name="Goeker M."/>
        </authorList>
    </citation>
    <scope>NUCLEOTIDE SEQUENCE [LARGE SCALE GENOMIC DNA]</scope>
    <source>
        <strain evidence="2 3">DSM 21823</strain>
    </source>
</reference>
<feature type="domain" description="NAD-dependent epimerase/dehydratase" evidence="1">
    <location>
        <begin position="67"/>
        <end position="159"/>
    </location>
</feature>
<organism evidence="2 3">
    <name type="scientific">Gemmobacter caeni</name>
    <dbReference type="NCBI Taxonomy" id="589035"/>
    <lineage>
        <taxon>Bacteria</taxon>
        <taxon>Pseudomonadati</taxon>
        <taxon>Pseudomonadota</taxon>
        <taxon>Alphaproteobacteria</taxon>
        <taxon>Rhodobacterales</taxon>
        <taxon>Paracoccaceae</taxon>
        <taxon>Gemmobacter</taxon>
    </lineage>
</organism>